<feature type="coiled-coil region" evidence="1">
    <location>
        <begin position="87"/>
        <end position="134"/>
    </location>
</feature>
<feature type="compositionally biased region" description="Basic and acidic residues" evidence="2">
    <location>
        <begin position="180"/>
        <end position="200"/>
    </location>
</feature>
<keyword evidence="3" id="KW-0812">Transmembrane</keyword>
<feature type="compositionally biased region" description="Basic and acidic residues" evidence="2">
    <location>
        <begin position="552"/>
        <end position="562"/>
    </location>
</feature>
<feature type="compositionally biased region" description="Polar residues" evidence="2">
    <location>
        <begin position="230"/>
        <end position="240"/>
    </location>
</feature>
<evidence type="ECO:0000256" key="3">
    <source>
        <dbReference type="SAM" id="Phobius"/>
    </source>
</evidence>
<sequence length="809" mass="89159">MSGMTGVGDDSRGRLLGRPWLVVGFVLAIGATLALVLSDDLRYLRLGIVAALWAALIGAFLAVKYRKHAAQSEDAVAEAQAVYELELEREIAARREYELEMEAETRNAAESKGREELEALRAEVSALRESLQSLFGGEVLLERVALTAQATRMRKVTDENRLVTDGVPKKKPAQLMAGKKAVEPGDRPTELIDRVLDERRRKASNGKPANGKGLGKSKGFGGKPVPKTPATVSVPSTQQLARPKPLSERRPPVPPVDPALNAAQRELKAAELRAEAARRQAESQPMRLPKPDEVNQPERRPDAVAAEPTRRDVPRPEPKTEIRRPATPEPKTEIRRPEPPPARRAEMSRPDLPRVERPRPAEVSRPDIPRVERPRPAEVSRPDLPRVERPRPAEVSRPDIPRVEMSRPDIPRVEMSRPDLPRVERPRPGEVSRPDIPRVEMSRPDLPRVERPRPGEVSRPDIPRVEMSRPDLPRVERPRPGEVSRPDIPRVEMSRPDLPRVERPRPGEVSRPDIPRVEMSRPDLPRVGQPNGVRKGPEPPRGGPVPPVKPSEMSRSDIRPVKDLSAAFQKRDDFAERQRPNRPKPPEPKTPPTPRDASRTDLPVVPPTTPVPSKSPQSRTDLPPAVPPTTPVPAADGRPPSRLEQFSRADMSPILDEPPSRHGSHRAPVEAEQADAPLVNPTLPESVRNFQGRSGGRRRKPDDSQQLPAVPAPEPSGGGRRRRPDGEPPAWEGMVAERASMSRRNMTPVDPAEAEQNGNGTNGHARNGGRRSADTPGSGSHTAGRSVSELLAANGGTAATPRRRRRAED</sequence>
<dbReference type="Proteomes" id="UP000182740">
    <property type="component" value="Unassembled WGS sequence"/>
</dbReference>
<gene>
    <name evidence="5" type="ORF">SAMN04489730_1825</name>
</gene>
<feature type="compositionally biased region" description="Basic and acidic residues" evidence="2">
    <location>
        <begin position="289"/>
        <end position="524"/>
    </location>
</feature>
<dbReference type="EMBL" id="FPJG01000006">
    <property type="protein sequence ID" value="SFW59474.1"/>
    <property type="molecule type" value="Genomic_DNA"/>
</dbReference>
<name>A0A1K1QHS4_9PSEU</name>
<feature type="transmembrane region" description="Helical" evidence="3">
    <location>
        <begin position="43"/>
        <end position="63"/>
    </location>
</feature>
<evidence type="ECO:0000259" key="4">
    <source>
        <dbReference type="Pfam" id="PF20570"/>
    </source>
</evidence>
<feature type="compositionally biased region" description="Polar residues" evidence="2">
    <location>
        <begin position="775"/>
        <end position="785"/>
    </location>
</feature>
<dbReference type="InterPro" id="IPR046706">
    <property type="entry name" value="DUF6779"/>
</dbReference>
<keyword evidence="3" id="KW-0472">Membrane</keyword>
<accession>A0A1K1QHS4</accession>
<feature type="compositionally biased region" description="Gly residues" evidence="2">
    <location>
        <begin position="212"/>
        <end position="222"/>
    </location>
</feature>
<feature type="region of interest" description="Disordered" evidence="2">
    <location>
        <begin position="165"/>
        <end position="809"/>
    </location>
</feature>
<keyword evidence="1" id="KW-0175">Coiled coil</keyword>
<feature type="transmembrane region" description="Helical" evidence="3">
    <location>
        <begin position="20"/>
        <end position="37"/>
    </location>
</feature>
<reference evidence="6" key="1">
    <citation type="submission" date="2016-11" db="EMBL/GenBank/DDBJ databases">
        <authorList>
            <person name="Varghese N."/>
            <person name="Submissions S."/>
        </authorList>
    </citation>
    <scope>NUCLEOTIDE SEQUENCE [LARGE SCALE GENOMIC DNA]</scope>
    <source>
        <strain evidence="6">DSM 44671</strain>
    </source>
</reference>
<protein>
    <recommendedName>
        <fullName evidence="4">DUF6779 domain-containing protein</fullName>
    </recommendedName>
</protein>
<evidence type="ECO:0000256" key="1">
    <source>
        <dbReference type="SAM" id="Coils"/>
    </source>
</evidence>
<keyword evidence="3" id="KW-1133">Transmembrane helix</keyword>
<organism evidence="5 6">
    <name type="scientific">Amycolatopsis australiensis</name>
    <dbReference type="NCBI Taxonomy" id="546364"/>
    <lineage>
        <taxon>Bacteria</taxon>
        <taxon>Bacillati</taxon>
        <taxon>Actinomycetota</taxon>
        <taxon>Actinomycetes</taxon>
        <taxon>Pseudonocardiales</taxon>
        <taxon>Pseudonocardiaceae</taxon>
        <taxon>Amycolatopsis</taxon>
    </lineage>
</organism>
<proteinExistence type="predicted"/>
<evidence type="ECO:0000313" key="5">
    <source>
        <dbReference type="EMBL" id="SFW59474.1"/>
    </source>
</evidence>
<feature type="compositionally biased region" description="Pro residues" evidence="2">
    <location>
        <begin position="539"/>
        <end position="549"/>
    </location>
</feature>
<feature type="domain" description="DUF6779" evidence="4">
    <location>
        <begin position="44"/>
        <end position="152"/>
    </location>
</feature>
<evidence type="ECO:0000256" key="2">
    <source>
        <dbReference type="SAM" id="MobiDB-lite"/>
    </source>
</evidence>
<keyword evidence="6" id="KW-1185">Reference proteome</keyword>
<dbReference type="AlphaFoldDB" id="A0A1K1QHS4"/>
<feature type="compositionally biased region" description="Basic and acidic residues" evidence="2">
    <location>
        <begin position="569"/>
        <end position="587"/>
    </location>
</feature>
<dbReference type="STRING" id="546364.SAMN04489730_1825"/>
<dbReference type="Pfam" id="PF20570">
    <property type="entry name" value="DUF6779"/>
    <property type="match status" value="1"/>
</dbReference>
<feature type="compositionally biased region" description="Basic and acidic residues" evidence="2">
    <location>
        <begin position="265"/>
        <end position="281"/>
    </location>
</feature>
<evidence type="ECO:0000313" key="6">
    <source>
        <dbReference type="Proteomes" id="UP000182740"/>
    </source>
</evidence>